<organism evidence="4 5">
    <name type="scientific">Novosphingobium mathurense</name>
    <dbReference type="NCBI Taxonomy" id="428990"/>
    <lineage>
        <taxon>Bacteria</taxon>
        <taxon>Pseudomonadati</taxon>
        <taxon>Pseudomonadota</taxon>
        <taxon>Alphaproteobacteria</taxon>
        <taxon>Sphingomonadales</taxon>
        <taxon>Sphingomonadaceae</taxon>
        <taxon>Novosphingobium</taxon>
    </lineage>
</organism>
<keyword evidence="5" id="KW-1185">Reference proteome</keyword>
<feature type="domain" description="Microcystin LR degradation protein MlrC C-terminal" evidence="2">
    <location>
        <begin position="236"/>
        <end position="416"/>
    </location>
</feature>
<dbReference type="AlphaFoldDB" id="A0A1U6IL46"/>
<evidence type="ECO:0000313" key="5">
    <source>
        <dbReference type="Proteomes" id="UP000190989"/>
    </source>
</evidence>
<evidence type="ECO:0000259" key="2">
    <source>
        <dbReference type="Pfam" id="PF07171"/>
    </source>
</evidence>
<reference evidence="5" key="1">
    <citation type="submission" date="2017-02" db="EMBL/GenBank/DDBJ databases">
        <authorList>
            <person name="Varghese N."/>
            <person name="Submissions S."/>
        </authorList>
    </citation>
    <scope>NUCLEOTIDE SEQUENCE [LARGE SCALE GENOMIC DNA]</scope>
    <source>
        <strain evidence="5">SM117</strain>
    </source>
</reference>
<dbReference type="Proteomes" id="UP000190989">
    <property type="component" value="Unassembled WGS sequence"/>
</dbReference>
<protein>
    <submittedName>
        <fullName evidence="4">Microcystin degradation protein MlrC, contains DUF1485 domain</fullName>
    </submittedName>
</protein>
<proteinExistence type="predicted"/>
<name>A0A1U6IL46_9SPHN</name>
<evidence type="ECO:0000259" key="3">
    <source>
        <dbReference type="Pfam" id="PF07364"/>
    </source>
</evidence>
<evidence type="ECO:0000256" key="1">
    <source>
        <dbReference type="SAM" id="MobiDB-lite"/>
    </source>
</evidence>
<dbReference type="Pfam" id="PF07171">
    <property type="entry name" value="MlrC_C"/>
    <property type="match status" value="1"/>
</dbReference>
<evidence type="ECO:0000313" key="4">
    <source>
        <dbReference type="EMBL" id="SLK08765.1"/>
    </source>
</evidence>
<feature type="domain" description="Microcystin LR degradation protein MlrC N-terminal" evidence="3">
    <location>
        <begin position="1"/>
        <end position="224"/>
    </location>
</feature>
<dbReference type="EMBL" id="FVZE01000008">
    <property type="protein sequence ID" value="SLK08765.1"/>
    <property type="molecule type" value="Genomic_DNA"/>
</dbReference>
<sequence>MPSGLVAHDVFEQFWSDLSPILDQALAEGLDAIFLALHGAMATNLEDDIEGELLQRIRATPGAETLLIFGVFDFHATITPRMACLANGLLGYRENPHIDAHETAVQAAELLGHCFATGKRPKTVLAQVPIIWPPTGVATTDLPLRALEDRARELESNVPGVLAINVVGGYAFSDACNAGVSFSAIVDGDTQHAKASLAELAKMAWDLRSEGIPREWDIDAALEAVEADETGPALLVEPADNIGGGAPGDCTDVLRAMIAHDVQGAGLIIADAEAVSQLEGAAAGDIRTIALGGKGSRLDPGPVHLEVEFLRLSDGRFELEDRHSHAAGAFGVHVDMGPSAVVRHRGITILITSNKTPPFDLGQWRSQGIDPSQFRLIGIKAAVGHRRAYEPIAKASYTVKTRGPCASDLTTLPYRRLRRPIFPLDTGFVPTFESSGRNAQTRLLSPDSGRGSNSRASSERAR</sequence>
<dbReference type="InterPro" id="IPR010799">
    <property type="entry name" value="MlrC_C"/>
</dbReference>
<accession>A0A1U6IL46</accession>
<dbReference type="STRING" id="428990.SAMN06295987_108120"/>
<dbReference type="InterPro" id="IPR015995">
    <property type="entry name" value="MlrC_N"/>
</dbReference>
<dbReference type="Pfam" id="PF07364">
    <property type="entry name" value="DUF1485"/>
    <property type="match status" value="1"/>
</dbReference>
<gene>
    <name evidence="4" type="ORF">SAMN06295987_108120</name>
</gene>
<feature type="compositionally biased region" description="Polar residues" evidence="1">
    <location>
        <begin position="433"/>
        <end position="443"/>
    </location>
</feature>
<feature type="region of interest" description="Disordered" evidence="1">
    <location>
        <begin position="433"/>
        <end position="462"/>
    </location>
</feature>